<organism evidence="1 2">
    <name type="scientific">Kickxella alabastrina</name>
    <dbReference type="NCBI Taxonomy" id="61397"/>
    <lineage>
        <taxon>Eukaryota</taxon>
        <taxon>Fungi</taxon>
        <taxon>Fungi incertae sedis</taxon>
        <taxon>Zoopagomycota</taxon>
        <taxon>Kickxellomycotina</taxon>
        <taxon>Kickxellomycetes</taxon>
        <taxon>Kickxellales</taxon>
        <taxon>Kickxellaceae</taxon>
        <taxon>Kickxella</taxon>
    </lineage>
</organism>
<dbReference type="EMBL" id="JANBPG010000127">
    <property type="protein sequence ID" value="KAJ1899762.1"/>
    <property type="molecule type" value="Genomic_DNA"/>
</dbReference>
<name>A0ACC1IS80_9FUNG</name>
<gene>
    <name evidence="1" type="primary">MYO1_1</name>
    <name evidence="1" type="ORF">LPJ66_001903</name>
</gene>
<keyword evidence="2" id="KW-1185">Reference proteome</keyword>
<comment type="caution">
    <text evidence="1">The sequence shown here is derived from an EMBL/GenBank/DDBJ whole genome shotgun (WGS) entry which is preliminary data.</text>
</comment>
<protein>
    <submittedName>
        <fullName evidence="1">Class II myosin</fullName>
    </submittedName>
</protein>
<evidence type="ECO:0000313" key="2">
    <source>
        <dbReference type="Proteomes" id="UP001150581"/>
    </source>
</evidence>
<evidence type="ECO:0000313" key="1">
    <source>
        <dbReference type="EMBL" id="KAJ1899762.1"/>
    </source>
</evidence>
<sequence length="364" mass="37977">SAAARCVLVCRAGGCLGLLAAAVQPAARPSEGLRDAVADTFLALAAVPALRGLLAQQGGVRCLLRHLLTADAPKARAAKALPSALLQGRDRCVAFALAKIAISVPPHLAFDDPREIARLLLALLAEESDAQALLMRFEALLALTNLASAPPGSSHDVRGYLANDLDGISLVELVLLSDHVLVRRAATELVCNLVYDEAVFERFAKGADTHVPADEFTPGIVELPSDAEGDGADSDGAGYRSQRLHLLVALADVDDAATRSAAAGALAVLTSDPRCCRYLFLVHPRAGDVILGLLAVEDGVGDEEAAAFRHRVAVIWANAVSCGDRSVVARLGADDGVVAALREMTADAELPYYAAAKSALDQLF</sequence>
<accession>A0ACC1IS80</accession>
<reference evidence="1" key="1">
    <citation type="submission" date="2022-07" db="EMBL/GenBank/DDBJ databases">
        <title>Phylogenomic reconstructions and comparative analyses of Kickxellomycotina fungi.</title>
        <authorList>
            <person name="Reynolds N.K."/>
            <person name="Stajich J.E."/>
            <person name="Barry K."/>
            <person name="Grigoriev I.V."/>
            <person name="Crous P."/>
            <person name="Smith M.E."/>
        </authorList>
    </citation>
    <scope>NUCLEOTIDE SEQUENCE</scope>
    <source>
        <strain evidence="1">Benny 63K</strain>
    </source>
</reference>
<dbReference type="Proteomes" id="UP001150581">
    <property type="component" value="Unassembled WGS sequence"/>
</dbReference>
<feature type="non-terminal residue" evidence="1">
    <location>
        <position position="1"/>
    </location>
</feature>
<proteinExistence type="predicted"/>